<evidence type="ECO:0000256" key="7">
    <source>
        <dbReference type="SAM" id="Phobius"/>
    </source>
</evidence>
<dbReference type="EC" id="2.7.13.3" evidence="2"/>
<comment type="caution">
    <text evidence="9">The sequence shown here is derived from an EMBL/GenBank/DDBJ whole genome shotgun (WGS) entry which is preliminary data.</text>
</comment>
<dbReference type="InterPro" id="IPR005467">
    <property type="entry name" value="His_kinase_dom"/>
</dbReference>
<dbReference type="GO" id="GO:0000155">
    <property type="term" value="F:phosphorelay sensor kinase activity"/>
    <property type="evidence" value="ECO:0007669"/>
    <property type="project" value="InterPro"/>
</dbReference>
<dbReference type="SUPFAM" id="SSF47384">
    <property type="entry name" value="Homodimeric domain of signal transducing histidine kinase"/>
    <property type="match status" value="1"/>
</dbReference>
<feature type="transmembrane region" description="Helical" evidence="7">
    <location>
        <begin position="48"/>
        <end position="70"/>
    </location>
</feature>
<dbReference type="SMART" id="SM00388">
    <property type="entry name" value="HisKA"/>
    <property type="match status" value="1"/>
</dbReference>
<keyword evidence="3" id="KW-0597">Phosphoprotein</keyword>
<dbReference type="InterPro" id="IPR004358">
    <property type="entry name" value="Sig_transdc_His_kin-like_C"/>
</dbReference>
<dbReference type="InterPro" id="IPR003661">
    <property type="entry name" value="HisK_dim/P_dom"/>
</dbReference>
<dbReference type="SMART" id="SM00387">
    <property type="entry name" value="HATPase_c"/>
    <property type="match status" value="1"/>
</dbReference>
<dbReference type="CDD" id="cd00082">
    <property type="entry name" value="HisKA"/>
    <property type="match status" value="1"/>
</dbReference>
<evidence type="ECO:0000256" key="4">
    <source>
        <dbReference type="ARBA" id="ARBA00022679"/>
    </source>
</evidence>
<dbReference type="Gene3D" id="3.30.565.10">
    <property type="entry name" value="Histidine kinase-like ATPase, C-terminal domain"/>
    <property type="match status" value="1"/>
</dbReference>
<feature type="transmembrane region" description="Helical" evidence="7">
    <location>
        <begin position="165"/>
        <end position="188"/>
    </location>
</feature>
<dbReference type="Gene3D" id="1.10.287.130">
    <property type="match status" value="1"/>
</dbReference>
<evidence type="ECO:0000256" key="6">
    <source>
        <dbReference type="ARBA" id="ARBA00023012"/>
    </source>
</evidence>
<protein>
    <recommendedName>
        <fullName evidence="2">histidine kinase</fullName>
        <ecNumber evidence="2">2.7.13.3</ecNumber>
    </recommendedName>
</protein>
<feature type="transmembrane region" description="Helical" evidence="7">
    <location>
        <begin position="126"/>
        <end position="153"/>
    </location>
</feature>
<sequence length="454" mass="51559">MRVTEILQLEQEEKRKRLIWSVTVRFLVIFIVLLLVLLGYALGLPFELPGILTAVTIVFLYNIVSHYFFAQKHHPMFWPYLGIILDMAVITLVVHYTGGIASVFLPLYLLQIVGTNVHFSKSAGPINFLVGGGSFVALLAAEYHGAIAVIRVWPGTFSLYNYPELVIMVAFTMVLLMGLSTYRSGYVISSLQKVERKLAGVNDELVEMNKSFIMANKRLRELDQLKTEFISVASHQLRTPLSAIKWVLKMVMDGDVGPISQGQKDLLEKGYQSNERMIGLINDLLNVSRIEEERFQYRFVDASLIDIIDRLLDETKMMMDKKSIFFERKVEHHVPLMRLDPQKMHLAVQNLLDNAIKYTPDGGKIVLKVFREKDDVVCTVQDSGVGIPDDQKDRVFSKFFRGDNVIRMQTQGTGLGLFISRSIIEKHKGSISFESQEGQGTSFTFRLPISADRQ</sequence>
<dbReference type="Pfam" id="PF00512">
    <property type="entry name" value="HisKA"/>
    <property type="match status" value="1"/>
</dbReference>
<keyword evidence="7" id="KW-0472">Membrane</keyword>
<evidence type="ECO:0000256" key="2">
    <source>
        <dbReference type="ARBA" id="ARBA00012438"/>
    </source>
</evidence>
<keyword evidence="7" id="KW-0812">Transmembrane</keyword>
<dbReference type="Proteomes" id="UP000228711">
    <property type="component" value="Unassembled WGS sequence"/>
</dbReference>
<dbReference type="InterPro" id="IPR050736">
    <property type="entry name" value="Sensor_HK_Regulatory"/>
</dbReference>
<dbReference type="PANTHER" id="PTHR43711:SF1">
    <property type="entry name" value="HISTIDINE KINASE 1"/>
    <property type="match status" value="1"/>
</dbReference>
<name>A0A2H0YRZ6_9BACT</name>
<dbReference type="EMBL" id="PEXV01000131">
    <property type="protein sequence ID" value="PIS41275.1"/>
    <property type="molecule type" value="Genomic_DNA"/>
</dbReference>
<dbReference type="SUPFAM" id="SSF55874">
    <property type="entry name" value="ATPase domain of HSP90 chaperone/DNA topoisomerase II/histidine kinase"/>
    <property type="match status" value="1"/>
</dbReference>
<dbReference type="PANTHER" id="PTHR43711">
    <property type="entry name" value="TWO-COMPONENT HISTIDINE KINASE"/>
    <property type="match status" value="1"/>
</dbReference>
<evidence type="ECO:0000256" key="5">
    <source>
        <dbReference type="ARBA" id="ARBA00022777"/>
    </source>
</evidence>
<comment type="catalytic activity">
    <reaction evidence="1">
        <text>ATP + protein L-histidine = ADP + protein N-phospho-L-histidine.</text>
        <dbReference type="EC" id="2.7.13.3"/>
    </reaction>
</comment>
<evidence type="ECO:0000313" key="10">
    <source>
        <dbReference type="Proteomes" id="UP000228711"/>
    </source>
</evidence>
<accession>A0A2H0YRZ6</accession>
<keyword evidence="4" id="KW-0808">Transferase</keyword>
<dbReference type="CDD" id="cd00075">
    <property type="entry name" value="HATPase"/>
    <property type="match status" value="1"/>
</dbReference>
<dbReference type="FunFam" id="3.30.565.10:FF:000006">
    <property type="entry name" value="Sensor histidine kinase WalK"/>
    <property type="match status" value="1"/>
</dbReference>
<feature type="transmembrane region" description="Helical" evidence="7">
    <location>
        <begin position="100"/>
        <end position="119"/>
    </location>
</feature>
<dbReference type="InterPro" id="IPR036097">
    <property type="entry name" value="HisK_dim/P_sf"/>
</dbReference>
<dbReference type="Pfam" id="PF02518">
    <property type="entry name" value="HATPase_c"/>
    <property type="match status" value="1"/>
</dbReference>
<dbReference type="InterPro" id="IPR036890">
    <property type="entry name" value="HATPase_C_sf"/>
</dbReference>
<feature type="domain" description="Histidine kinase" evidence="8">
    <location>
        <begin position="232"/>
        <end position="451"/>
    </location>
</feature>
<keyword evidence="6" id="KW-0902">Two-component regulatory system</keyword>
<organism evidence="9 10">
    <name type="scientific">Candidatus Kerfeldbacteria bacterium CG08_land_8_20_14_0_20_42_7</name>
    <dbReference type="NCBI Taxonomy" id="2014245"/>
    <lineage>
        <taxon>Bacteria</taxon>
        <taxon>Candidatus Kerfeldiibacteriota</taxon>
    </lineage>
</organism>
<dbReference type="InterPro" id="IPR003594">
    <property type="entry name" value="HATPase_dom"/>
</dbReference>
<keyword evidence="7" id="KW-1133">Transmembrane helix</keyword>
<keyword evidence="5" id="KW-0418">Kinase</keyword>
<feature type="transmembrane region" description="Helical" evidence="7">
    <location>
        <begin position="18"/>
        <end position="42"/>
    </location>
</feature>
<evidence type="ECO:0000256" key="3">
    <source>
        <dbReference type="ARBA" id="ARBA00022553"/>
    </source>
</evidence>
<evidence type="ECO:0000256" key="1">
    <source>
        <dbReference type="ARBA" id="ARBA00000085"/>
    </source>
</evidence>
<reference evidence="10" key="1">
    <citation type="submission" date="2017-09" db="EMBL/GenBank/DDBJ databases">
        <title>Depth-based differentiation of microbial function through sediment-hosted aquifers and enrichment of novel symbionts in the deep terrestrial subsurface.</title>
        <authorList>
            <person name="Probst A.J."/>
            <person name="Ladd B."/>
            <person name="Jarett J.K."/>
            <person name="Geller-Mcgrath D.E."/>
            <person name="Sieber C.M.K."/>
            <person name="Emerson J.B."/>
            <person name="Anantharaman K."/>
            <person name="Thomas B.C."/>
            <person name="Malmstrom R."/>
            <person name="Stieglmeier M."/>
            <person name="Klingl A."/>
            <person name="Woyke T."/>
            <person name="Ryan C.M."/>
            <person name="Banfield J.F."/>
        </authorList>
    </citation>
    <scope>NUCLEOTIDE SEQUENCE [LARGE SCALE GENOMIC DNA]</scope>
</reference>
<evidence type="ECO:0000313" key="9">
    <source>
        <dbReference type="EMBL" id="PIS41275.1"/>
    </source>
</evidence>
<dbReference type="PROSITE" id="PS50109">
    <property type="entry name" value="HIS_KIN"/>
    <property type="match status" value="1"/>
</dbReference>
<evidence type="ECO:0000259" key="8">
    <source>
        <dbReference type="PROSITE" id="PS50109"/>
    </source>
</evidence>
<proteinExistence type="predicted"/>
<dbReference type="PRINTS" id="PR00344">
    <property type="entry name" value="BCTRLSENSOR"/>
</dbReference>
<gene>
    <name evidence="9" type="ORF">COT25_04015</name>
</gene>
<dbReference type="AlphaFoldDB" id="A0A2H0YRZ6"/>